<dbReference type="PANTHER" id="PTHR43452">
    <property type="entry name" value="PYRUVATE DECARBOXYLASE"/>
    <property type="match status" value="1"/>
</dbReference>
<dbReference type="InterPro" id="IPR011766">
    <property type="entry name" value="TPP_enzyme_TPP-bd"/>
</dbReference>
<dbReference type="Pfam" id="PF02775">
    <property type="entry name" value="TPP_enzyme_C"/>
    <property type="match status" value="1"/>
</dbReference>
<evidence type="ECO:0000259" key="14">
    <source>
        <dbReference type="Pfam" id="PF02775"/>
    </source>
</evidence>
<keyword evidence="7" id="KW-0210">Decarboxylase</keyword>
<dbReference type="Gene3D" id="3.40.50.970">
    <property type="match status" value="2"/>
</dbReference>
<evidence type="ECO:0000256" key="7">
    <source>
        <dbReference type="ARBA" id="ARBA00022793"/>
    </source>
</evidence>
<dbReference type="Gene3D" id="3.40.50.1220">
    <property type="entry name" value="TPP-binding domain"/>
    <property type="match status" value="1"/>
</dbReference>
<dbReference type="SUPFAM" id="SSF52518">
    <property type="entry name" value="Thiamin diphosphate-binding fold (THDP-binding)"/>
    <property type="match status" value="2"/>
</dbReference>
<name>A0A5N7C8E2_PETAA</name>
<feature type="domain" description="Thiamine pyrophosphate enzyme N-terminal TPP-binding" evidence="15">
    <location>
        <begin position="7"/>
        <end position="111"/>
    </location>
</feature>
<evidence type="ECO:0000256" key="9">
    <source>
        <dbReference type="ARBA" id="ARBA00023052"/>
    </source>
</evidence>
<dbReference type="AlphaFoldDB" id="A0A5N7C8E2"/>
<sequence length="572" mass="62573">MPNTIHLTEYLFRRLREAGLQAVHGVPGDYNLLMMDYIAPAGLEWIGNCNELNAGYAADGYARVKGIGALVTTFGVGELSAINAIAGSYAELAPVVHIVGTPKRALQTQGAKLHHSVCSGNPSDFTMFAEMYSRVTVAQENLWDASIAPGQIDRLIRECVLQCRPVYLQVPADMVAEPVSALLLAQPLDLSQPSNNPEWEQEVCDIIVERISNAQTPFILIDAGTSRYGLASEADELVRTTGFPTATTPFGKGIPDETLSNFHGIYTTVGEGAYVRYVKSSDLIINIGPIHSNVNTNCFTTIPNPDVSIVFDQTSITIGSKTWNVLPKSALRRVVDCLQHEVMLSFMPYPKLPNPRALLKSLPVVSRTDALTQDTFWKRMSRFFRPGDVILTETGTASSGGKDFVLPKNVSMINSGVWLSIGYMLAAAQGVALAQRDMASKGRTILFEGDGSFQATAQELSTIIRKKLDTIIFVINNDGYTIERLIHGMHAEYNDIAPWNYLQSPSYFGAPSDGAYPIFTARASTWGELDDVLSGDSFQHGPGLRMVELVMGMADCAQSLTDFLNMYFSRSR</sequence>
<dbReference type="CDD" id="cd02005">
    <property type="entry name" value="TPP_PDC_IPDC"/>
    <property type="match status" value="1"/>
</dbReference>
<protein>
    <recommendedName>
        <fullName evidence="5">Pyruvate decarboxylase</fullName>
        <ecNumber evidence="4">4.1.1.1</ecNumber>
    </recommendedName>
</protein>
<dbReference type="Proteomes" id="UP000326877">
    <property type="component" value="Unassembled WGS sequence"/>
</dbReference>
<gene>
    <name evidence="16" type="ORF">BDV23DRAFT_183513</name>
</gene>
<feature type="binding site" evidence="11">
    <location>
        <position position="477"/>
    </location>
    <ligand>
        <name>Mg(2+)</name>
        <dbReference type="ChEBI" id="CHEBI:18420"/>
    </ligand>
</feature>
<dbReference type="GO" id="GO:0030976">
    <property type="term" value="F:thiamine pyrophosphate binding"/>
    <property type="evidence" value="ECO:0007669"/>
    <property type="project" value="InterPro"/>
</dbReference>
<proteinExistence type="inferred from homology"/>
<dbReference type="PIRSF" id="PIRSF036565">
    <property type="entry name" value="Pyruvt_ip_decrb"/>
    <property type="match status" value="1"/>
</dbReference>
<dbReference type="GO" id="GO:0000949">
    <property type="term" value="P:aromatic amino acid family catabolic process to alcohol via Ehrlich pathway"/>
    <property type="evidence" value="ECO:0007669"/>
    <property type="project" value="TreeGrafter"/>
</dbReference>
<dbReference type="GO" id="GO:0005829">
    <property type="term" value="C:cytosol"/>
    <property type="evidence" value="ECO:0007669"/>
    <property type="project" value="TreeGrafter"/>
</dbReference>
<dbReference type="InterPro" id="IPR047213">
    <property type="entry name" value="TPP_PYR_PDC_IPDC-like"/>
</dbReference>
<accession>A0A5N7C8E2</accession>
<dbReference type="InterPro" id="IPR029035">
    <property type="entry name" value="DHS-like_NAD/FAD-binding_dom"/>
</dbReference>
<comment type="cofactor">
    <cofactor evidence="11">
        <name>Mg(2+)</name>
        <dbReference type="ChEBI" id="CHEBI:18420"/>
    </cofactor>
    <text evidence="11">Binds 1 Mg(2+) per subunit.</text>
</comment>
<dbReference type="FunFam" id="3.40.50.970:FF:000024">
    <property type="entry name" value="Pyruvate decarboxylase isozyme"/>
    <property type="match status" value="1"/>
</dbReference>
<feature type="domain" description="Thiamine pyrophosphate enzyme TPP-binding" evidence="14">
    <location>
        <begin position="409"/>
        <end position="487"/>
    </location>
</feature>
<evidence type="ECO:0000256" key="12">
    <source>
        <dbReference type="RuleBase" id="RU362132"/>
    </source>
</evidence>
<evidence type="ECO:0000256" key="2">
    <source>
        <dbReference type="ARBA" id="ARBA00001964"/>
    </source>
</evidence>
<evidence type="ECO:0000256" key="10">
    <source>
        <dbReference type="ARBA" id="ARBA00023239"/>
    </source>
</evidence>
<dbReference type="InterPro" id="IPR047214">
    <property type="entry name" value="TPP_PDC_IPDC"/>
</dbReference>
<evidence type="ECO:0000256" key="1">
    <source>
        <dbReference type="ARBA" id="ARBA00001041"/>
    </source>
</evidence>
<comment type="catalytic activity">
    <reaction evidence="1">
        <text>a 2-oxocarboxylate + H(+) = an aldehyde + CO2</text>
        <dbReference type="Rhea" id="RHEA:11628"/>
        <dbReference type="ChEBI" id="CHEBI:15378"/>
        <dbReference type="ChEBI" id="CHEBI:16526"/>
        <dbReference type="ChEBI" id="CHEBI:17478"/>
        <dbReference type="ChEBI" id="CHEBI:35179"/>
        <dbReference type="EC" id="4.1.1.1"/>
    </reaction>
</comment>
<dbReference type="GO" id="GO:0005634">
    <property type="term" value="C:nucleus"/>
    <property type="evidence" value="ECO:0007669"/>
    <property type="project" value="TreeGrafter"/>
</dbReference>
<comment type="cofactor">
    <cofactor evidence="2">
        <name>thiamine diphosphate</name>
        <dbReference type="ChEBI" id="CHEBI:58937"/>
    </cofactor>
</comment>
<evidence type="ECO:0000256" key="4">
    <source>
        <dbReference type="ARBA" id="ARBA00013202"/>
    </source>
</evidence>
<keyword evidence="6 11" id="KW-0479">Metal-binding</keyword>
<evidence type="ECO:0000256" key="8">
    <source>
        <dbReference type="ARBA" id="ARBA00022842"/>
    </source>
</evidence>
<dbReference type="InterPro" id="IPR012110">
    <property type="entry name" value="PDC/IPDC-like"/>
</dbReference>
<evidence type="ECO:0000256" key="11">
    <source>
        <dbReference type="PIRSR" id="PIRSR036565-2"/>
    </source>
</evidence>
<dbReference type="EC" id="4.1.1.1" evidence="4"/>
<keyword evidence="8 11" id="KW-0460">Magnesium</keyword>
<evidence type="ECO:0000256" key="3">
    <source>
        <dbReference type="ARBA" id="ARBA00007812"/>
    </source>
</evidence>
<dbReference type="PANTHER" id="PTHR43452:SF11">
    <property type="entry name" value="PYRUVATE DECARBOXYLASE"/>
    <property type="match status" value="1"/>
</dbReference>
<organism evidence="16">
    <name type="scientific">Petromyces alliaceus</name>
    <name type="common">Aspergillus alliaceus</name>
    <dbReference type="NCBI Taxonomy" id="209559"/>
    <lineage>
        <taxon>Eukaryota</taxon>
        <taxon>Fungi</taxon>
        <taxon>Dikarya</taxon>
        <taxon>Ascomycota</taxon>
        <taxon>Pezizomycotina</taxon>
        <taxon>Eurotiomycetes</taxon>
        <taxon>Eurotiomycetidae</taxon>
        <taxon>Eurotiales</taxon>
        <taxon>Aspergillaceae</taxon>
        <taxon>Aspergillus</taxon>
        <taxon>Aspergillus subgen. Circumdati</taxon>
    </lineage>
</organism>
<keyword evidence="10" id="KW-0456">Lyase</keyword>
<dbReference type="OrthoDB" id="308383at2759"/>
<evidence type="ECO:0000313" key="16">
    <source>
        <dbReference type="EMBL" id="KAE8390411.1"/>
    </source>
</evidence>
<evidence type="ECO:0000256" key="5">
    <source>
        <dbReference type="ARBA" id="ARBA00014422"/>
    </source>
</evidence>
<dbReference type="Pfam" id="PF02776">
    <property type="entry name" value="TPP_enzyme_N"/>
    <property type="match status" value="1"/>
</dbReference>
<dbReference type="GO" id="GO:0004737">
    <property type="term" value="F:pyruvate decarboxylase activity"/>
    <property type="evidence" value="ECO:0007669"/>
    <property type="project" value="UniProtKB-EC"/>
</dbReference>
<dbReference type="InterPro" id="IPR012001">
    <property type="entry name" value="Thiamin_PyroP_enz_TPP-bd_dom"/>
</dbReference>
<dbReference type="InterPro" id="IPR012000">
    <property type="entry name" value="Thiamin_PyroP_enz_cen_dom"/>
</dbReference>
<keyword evidence="9 12" id="KW-0786">Thiamine pyrophosphate</keyword>
<dbReference type="FunFam" id="3.40.50.970:FF:000019">
    <property type="entry name" value="Pyruvate decarboxylase isozyme"/>
    <property type="match status" value="1"/>
</dbReference>
<dbReference type="Pfam" id="PF00205">
    <property type="entry name" value="TPP_enzyme_M"/>
    <property type="match status" value="1"/>
</dbReference>
<evidence type="ECO:0000259" key="15">
    <source>
        <dbReference type="Pfam" id="PF02776"/>
    </source>
</evidence>
<feature type="binding site" evidence="11">
    <location>
        <position position="479"/>
    </location>
    <ligand>
        <name>Mg(2+)</name>
        <dbReference type="ChEBI" id="CHEBI:18420"/>
    </ligand>
</feature>
<dbReference type="CDD" id="cd07038">
    <property type="entry name" value="TPP_PYR_PDC_IPDC_like"/>
    <property type="match status" value="1"/>
</dbReference>
<dbReference type="InterPro" id="IPR029061">
    <property type="entry name" value="THDP-binding"/>
</dbReference>
<reference evidence="16" key="1">
    <citation type="submission" date="2019-04" db="EMBL/GenBank/DDBJ databases">
        <title>Friends and foes A comparative genomics studyof 23 Aspergillus species from section Flavi.</title>
        <authorList>
            <consortium name="DOE Joint Genome Institute"/>
            <person name="Kjaerbolling I."/>
            <person name="Vesth T."/>
            <person name="Frisvad J.C."/>
            <person name="Nybo J.L."/>
            <person name="Theobald S."/>
            <person name="Kildgaard S."/>
            <person name="Isbrandt T."/>
            <person name="Kuo A."/>
            <person name="Sato A."/>
            <person name="Lyhne E.K."/>
            <person name="Kogle M.E."/>
            <person name="Wiebenga A."/>
            <person name="Kun R.S."/>
            <person name="Lubbers R.J."/>
            <person name="Makela M.R."/>
            <person name="Barry K."/>
            <person name="Chovatia M."/>
            <person name="Clum A."/>
            <person name="Daum C."/>
            <person name="Haridas S."/>
            <person name="He G."/>
            <person name="LaButti K."/>
            <person name="Lipzen A."/>
            <person name="Mondo S."/>
            <person name="Riley R."/>
            <person name="Salamov A."/>
            <person name="Simmons B.A."/>
            <person name="Magnuson J.K."/>
            <person name="Henrissat B."/>
            <person name="Mortensen U.H."/>
            <person name="Larsen T.O."/>
            <person name="Devries R.P."/>
            <person name="Grigoriev I.V."/>
            <person name="Machida M."/>
            <person name="Baker S.E."/>
            <person name="Andersen M.R."/>
        </authorList>
    </citation>
    <scope>NUCLEOTIDE SEQUENCE [LARGE SCALE GENOMIC DNA]</scope>
    <source>
        <strain evidence="16">IBT 14317</strain>
    </source>
</reference>
<dbReference type="GO" id="GO:0000287">
    <property type="term" value="F:magnesium ion binding"/>
    <property type="evidence" value="ECO:0007669"/>
    <property type="project" value="InterPro"/>
</dbReference>
<dbReference type="EMBL" id="ML735255">
    <property type="protein sequence ID" value="KAE8390411.1"/>
    <property type="molecule type" value="Genomic_DNA"/>
</dbReference>
<feature type="binding site" evidence="11">
    <location>
        <position position="450"/>
    </location>
    <ligand>
        <name>Mg(2+)</name>
        <dbReference type="ChEBI" id="CHEBI:18420"/>
    </ligand>
</feature>
<evidence type="ECO:0000256" key="6">
    <source>
        <dbReference type="ARBA" id="ARBA00022723"/>
    </source>
</evidence>
<feature type="domain" description="Thiamine pyrophosphate enzyme central" evidence="13">
    <location>
        <begin position="207"/>
        <end position="319"/>
    </location>
</feature>
<evidence type="ECO:0000259" key="13">
    <source>
        <dbReference type="Pfam" id="PF00205"/>
    </source>
</evidence>
<comment type="similarity">
    <text evidence="3 12">Belongs to the TPP enzyme family.</text>
</comment>
<dbReference type="SUPFAM" id="SSF52467">
    <property type="entry name" value="DHS-like NAD/FAD-binding domain"/>
    <property type="match status" value="1"/>
</dbReference>